<dbReference type="Proteomes" id="UP000249746">
    <property type="component" value="Unassembled WGS sequence"/>
</dbReference>
<dbReference type="Gene3D" id="1.10.287.1260">
    <property type="match status" value="1"/>
</dbReference>
<evidence type="ECO:0000313" key="11">
    <source>
        <dbReference type="EMBL" id="PZT48466.1"/>
    </source>
</evidence>
<comment type="subcellular location">
    <subcellularLocation>
        <location evidence="1">Cell membrane</location>
        <topology evidence="1">Multi-pass membrane protein</topology>
    </subcellularLocation>
</comment>
<keyword evidence="6 7" id="KW-0472">Membrane</keyword>
<keyword evidence="4 7" id="KW-0812">Transmembrane</keyword>
<evidence type="ECO:0000256" key="3">
    <source>
        <dbReference type="ARBA" id="ARBA00022475"/>
    </source>
</evidence>
<feature type="domain" description="Mechanosensitive ion channel MscS" evidence="8">
    <location>
        <begin position="105"/>
        <end position="170"/>
    </location>
</feature>
<keyword evidence="12" id="KW-1185">Reference proteome</keyword>
<dbReference type="InterPro" id="IPR006685">
    <property type="entry name" value="MscS_channel_2nd"/>
</dbReference>
<dbReference type="InterPro" id="IPR049278">
    <property type="entry name" value="MS_channel_C"/>
</dbReference>
<proteinExistence type="inferred from homology"/>
<dbReference type="Pfam" id="PF00924">
    <property type="entry name" value="MS_channel_2nd"/>
    <property type="match status" value="1"/>
</dbReference>
<protein>
    <submittedName>
        <fullName evidence="11">Mechanosensitive ion channel protein MscS</fullName>
    </submittedName>
</protein>
<dbReference type="AlphaFoldDB" id="A0A2W6NM28"/>
<feature type="domain" description="Mechanosensitive ion channel transmembrane helices 2/3" evidence="10">
    <location>
        <begin position="65"/>
        <end position="101"/>
    </location>
</feature>
<dbReference type="OrthoDB" id="9784565at2"/>
<dbReference type="InterPro" id="IPR010920">
    <property type="entry name" value="LSM_dom_sf"/>
</dbReference>
<comment type="caution">
    <text evidence="11">The sequence shown here is derived from an EMBL/GenBank/DDBJ whole genome shotgun (WGS) entry which is preliminary data.</text>
</comment>
<organism evidence="11 12">
    <name type="scientific">Helicobacter valdiviensis</name>
    <dbReference type="NCBI Taxonomy" id="1458358"/>
    <lineage>
        <taxon>Bacteria</taxon>
        <taxon>Pseudomonadati</taxon>
        <taxon>Campylobacterota</taxon>
        <taxon>Epsilonproteobacteria</taxon>
        <taxon>Campylobacterales</taxon>
        <taxon>Helicobacteraceae</taxon>
        <taxon>Helicobacter</taxon>
    </lineage>
</organism>
<dbReference type="PANTHER" id="PTHR30221:SF1">
    <property type="entry name" value="SMALL-CONDUCTANCE MECHANOSENSITIVE CHANNEL"/>
    <property type="match status" value="1"/>
</dbReference>
<dbReference type="Pfam" id="PF21088">
    <property type="entry name" value="MS_channel_1st"/>
    <property type="match status" value="1"/>
</dbReference>
<evidence type="ECO:0000259" key="9">
    <source>
        <dbReference type="Pfam" id="PF21082"/>
    </source>
</evidence>
<dbReference type="Pfam" id="PF21082">
    <property type="entry name" value="MS_channel_3rd"/>
    <property type="match status" value="1"/>
</dbReference>
<evidence type="ECO:0000256" key="6">
    <source>
        <dbReference type="ARBA" id="ARBA00023136"/>
    </source>
</evidence>
<evidence type="ECO:0000256" key="1">
    <source>
        <dbReference type="ARBA" id="ARBA00004651"/>
    </source>
</evidence>
<dbReference type="SUPFAM" id="SSF50182">
    <property type="entry name" value="Sm-like ribonucleoproteins"/>
    <property type="match status" value="1"/>
</dbReference>
<dbReference type="InterPro" id="IPR008910">
    <property type="entry name" value="MSC_TM_helix"/>
</dbReference>
<dbReference type="RefSeq" id="WP_111229494.1">
    <property type="nucleotide sequence ID" value="NZ_NBIU01000007.1"/>
</dbReference>
<evidence type="ECO:0000256" key="7">
    <source>
        <dbReference type="SAM" id="Phobius"/>
    </source>
</evidence>
<dbReference type="InterPro" id="IPR049142">
    <property type="entry name" value="MS_channel_1st"/>
</dbReference>
<name>A0A2W6NM28_9HELI</name>
<comment type="similarity">
    <text evidence="2">Belongs to the MscS (TC 1.A.23) family.</text>
</comment>
<dbReference type="InterPro" id="IPR011066">
    <property type="entry name" value="MscS_channel_C_sf"/>
</dbReference>
<dbReference type="InterPro" id="IPR006686">
    <property type="entry name" value="MscS_channel_CS"/>
</dbReference>
<dbReference type="SUPFAM" id="SSF82689">
    <property type="entry name" value="Mechanosensitive channel protein MscS (YggB), C-terminal domain"/>
    <property type="match status" value="1"/>
</dbReference>
<evidence type="ECO:0000256" key="4">
    <source>
        <dbReference type="ARBA" id="ARBA00022692"/>
    </source>
</evidence>
<sequence length="284" mass="31109">MEARIMLILDKMLDWLVDFLPNLISAILILIVGFYLAKILSKYLSKAVIKATKDETFGSFFKNVAFVALLILVIITALSNLGVKTTSIIAVLGTAGLAIALSLKDSLSNLAGGIILVVLRHFKKGDLINVAGIMGIVESINLFHTKLITPDNQVVILPNSSIVAAPITNIYANRTRRMDLIFGISYTSDLQKAKTILEEIFKEDAIVLQEPPTVVGVNNLGASSVDLLVRFWVKSEDYFSAKINLPQKVKLAFDKQGIEIPYNKLDININNAQSSQVLPLLKGE</sequence>
<keyword evidence="3" id="KW-1003">Cell membrane</keyword>
<keyword evidence="5 7" id="KW-1133">Transmembrane helix</keyword>
<dbReference type="EMBL" id="NBIU01000007">
    <property type="protein sequence ID" value="PZT48466.1"/>
    <property type="molecule type" value="Genomic_DNA"/>
</dbReference>
<dbReference type="Gene3D" id="2.30.30.60">
    <property type="match status" value="1"/>
</dbReference>
<evidence type="ECO:0000259" key="8">
    <source>
        <dbReference type="Pfam" id="PF00924"/>
    </source>
</evidence>
<dbReference type="InterPro" id="IPR045275">
    <property type="entry name" value="MscS_archaea/bacteria_type"/>
</dbReference>
<gene>
    <name evidence="11" type="ORF">B6S12_03825</name>
</gene>
<evidence type="ECO:0000259" key="10">
    <source>
        <dbReference type="Pfam" id="PF21088"/>
    </source>
</evidence>
<dbReference type="InterPro" id="IPR023408">
    <property type="entry name" value="MscS_beta-dom_sf"/>
</dbReference>
<dbReference type="Gene3D" id="3.30.70.100">
    <property type="match status" value="1"/>
</dbReference>
<dbReference type="SUPFAM" id="SSF82861">
    <property type="entry name" value="Mechanosensitive channel protein MscS (YggB), transmembrane region"/>
    <property type="match status" value="1"/>
</dbReference>
<feature type="transmembrane region" description="Helical" evidence="7">
    <location>
        <begin position="20"/>
        <end position="40"/>
    </location>
</feature>
<dbReference type="GO" id="GO:0005886">
    <property type="term" value="C:plasma membrane"/>
    <property type="evidence" value="ECO:0007669"/>
    <property type="project" value="UniProtKB-SubCell"/>
</dbReference>
<dbReference type="GO" id="GO:0008381">
    <property type="term" value="F:mechanosensitive monoatomic ion channel activity"/>
    <property type="evidence" value="ECO:0007669"/>
    <property type="project" value="InterPro"/>
</dbReference>
<feature type="domain" description="Mechanosensitive ion channel MscS C-terminal" evidence="9">
    <location>
        <begin position="180"/>
        <end position="260"/>
    </location>
</feature>
<dbReference type="PANTHER" id="PTHR30221">
    <property type="entry name" value="SMALL-CONDUCTANCE MECHANOSENSITIVE CHANNEL"/>
    <property type="match status" value="1"/>
</dbReference>
<accession>A0A2W6NM28</accession>
<dbReference type="PROSITE" id="PS01246">
    <property type="entry name" value="UPF0003"/>
    <property type="match status" value="1"/>
</dbReference>
<evidence type="ECO:0000313" key="12">
    <source>
        <dbReference type="Proteomes" id="UP000249746"/>
    </source>
</evidence>
<feature type="transmembrane region" description="Helical" evidence="7">
    <location>
        <begin position="60"/>
        <end position="79"/>
    </location>
</feature>
<dbReference type="Pfam" id="PF05552">
    <property type="entry name" value="MS_channel_1st_1"/>
    <property type="match status" value="1"/>
</dbReference>
<reference evidence="11 12" key="1">
    <citation type="submission" date="2017-03" db="EMBL/GenBank/DDBJ databases">
        <title>Genomic and clinical evidence uncovers the enterohepatic species Helicobacter valdiviensis as a potential human intestinal pathogen.</title>
        <authorList>
            <person name="Fresia P."/>
            <person name="Jara R."/>
            <person name="Sierra R."/>
            <person name="Ferres I."/>
            <person name="Greif G."/>
            <person name="Iraola G."/>
            <person name="Collado L."/>
        </authorList>
    </citation>
    <scope>NUCLEOTIDE SEQUENCE [LARGE SCALE GENOMIC DNA]</scope>
    <source>
        <strain evidence="11 12">WBE14</strain>
    </source>
</reference>
<dbReference type="InterPro" id="IPR011014">
    <property type="entry name" value="MscS_channel_TM-2"/>
</dbReference>
<evidence type="ECO:0000256" key="5">
    <source>
        <dbReference type="ARBA" id="ARBA00022989"/>
    </source>
</evidence>
<evidence type="ECO:0000256" key="2">
    <source>
        <dbReference type="ARBA" id="ARBA00008017"/>
    </source>
</evidence>